<dbReference type="SUPFAM" id="SSF52540">
    <property type="entry name" value="P-loop containing nucleoside triphosphate hydrolases"/>
    <property type="match status" value="1"/>
</dbReference>
<dbReference type="Proteomes" id="UP000296733">
    <property type="component" value="Plasmid unnamed2"/>
</dbReference>
<feature type="domain" description="ABC transporter" evidence="5">
    <location>
        <begin position="7"/>
        <end position="37"/>
    </location>
</feature>
<gene>
    <name evidence="6" type="ORF">DV707_16835</name>
</gene>
<name>A0A4D6H6W4_9EURY</name>
<dbReference type="Pfam" id="PF00005">
    <property type="entry name" value="ABC_tran"/>
    <property type="match status" value="1"/>
</dbReference>
<dbReference type="PANTHER" id="PTHR43790:SF9">
    <property type="entry name" value="GALACTOFURANOSE TRANSPORTER ATP-BINDING PROTEIN YTFR"/>
    <property type="match status" value="1"/>
</dbReference>
<keyword evidence="3" id="KW-0547">Nucleotide-binding</keyword>
<keyword evidence="4 6" id="KW-0067">ATP-binding</keyword>
<dbReference type="GO" id="GO:0005524">
    <property type="term" value="F:ATP binding"/>
    <property type="evidence" value="ECO:0007669"/>
    <property type="project" value="UniProtKB-KW"/>
</dbReference>
<dbReference type="GO" id="GO:0016887">
    <property type="term" value="F:ATP hydrolysis activity"/>
    <property type="evidence" value="ECO:0007669"/>
    <property type="project" value="InterPro"/>
</dbReference>
<organism evidence="6 7">
    <name type="scientific">Halobellus limi</name>
    <dbReference type="NCBI Taxonomy" id="699433"/>
    <lineage>
        <taxon>Archaea</taxon>
        <taxon>Methanobacteriati</taxon>
        <taxon>Methanobacteriota</taxon>
        <taxon>Stenosarchaea group</taxon>
        <taxon>Halobacteria</taxon>
        <taxon>Halobacteriales</taxon>
        <taxon>Haloferacaceae</taxon>
        <taxon>Halobellus</taxon>
    </lineage>
</organism>
<dbReference type="OrthoDB" id="18209at2157"/>
<dbReference type="InterPro" id="IPR027417">
    <property type="entry name" value="P-loop_NTPase"/>
</dbReference>
<sequence length="119" mass="12904">MYLANLHQRSGGERQAIAIARALVSDPDIVVMDEPTSALSTDSAERVQDLIKSLQDEGLSVIVISHNMDEIFSLTDRITVLDNGSLVGSVDTDDVNRNDIVHMMVNGELPEGIEEADAI</sequence>
<dbReference type="EMBL" id="CP031313">
    <property type="protein sequence ID" value="QCC49405.1"/>
    <property type="molecule type" value="Genomic_DNA"/>
</dbReference>
<evidence type="ECO:0000256" key="3">
    <source>
        <dbReference type="ARBA" id="ARBA00022741"/>
    </source>
</evidence>
<geneLocation type="plasmid" evidence="6">
    <name>unnamed2</name>
</geneLocation>
<accession>A0A4D6H6W4</accession>
<dbReference type="InterPro" id="IPR003439">
    <property type="entry name" value="ABC_transporter-like_ATP-bd"/>
</dbReference>
<evidence type="ECO:0000313" key="7">
    <source>
        <dbReference type="Proteomes" id="UP000296733"/>
    </source>
</evidence>
<keyword evidence="2" id="KW-0677">Repeat</keyword>
<proteinExistence type="predicted"/>
<evidence type="ECO:0000256" key="2">
    <source>
        <dbReference type="ARBA" id="ARBA00022737"/>
    </source>
</evidence>
<dbReference type="RefSeq" id="WP_103992575.1">
    <property type="nucleotide sequence ID" value="NZ_FNVN01000005.1"/>
</dbReference>
<dbReference type="InterPro" id="IPR050107">
    <property type="entry name" value="ABC_carbohydrate_import_ATPase"/>
</dbReference>
<keyword evidence="1" id="KW-0813">Transport</keyword>
<dbReference type="KEGG" id="hlm:DV707_16835"/>
<evidence type="ECO:0000256" key="4">
    <source>
        <dbReference type="ARBA" id="ARBA00022840"/>
    </source>
</evidence>
<evidence type="ECO:0000313" key="6">
    <source>
        <dbReference type="EMBL" id="QCC49405.1"/>
    </source>
</evidence>
<evidence type="ECO:0000256" key="1">
    <source>
        <dbReference type="ARBA" id="ARBA00022448"/>
    </source>
</evidence>
<keyword evidence="6" id="KW-0614">Plasmid</keyword>
<reference evidence="6 7" key="1">
    <citation type="journal article" date="2019" name="Nat. Commun.">
        <title>A new type of DNA phosphorothioation-based antiviral system in archaea.</title>
        <authorList>
            <person name="Xiong L."/>
            <person name="Liu S."/>
            <person name="Chen S."/>
            <person name="Xiao Y."/>
            <person name="Zhu B."/>
            <person name="Gao Y."/>
            <person name="Zhang Y."/>
            <person name="Chen B."/>
            <person name="Luo J."/>
            <person name="Deng Z."/>
            <person name="Chen X."/>
            <person name="Wang L."/>
            <person name="Chen S."/>
        </authorList>
    </citation>
    <scope>NUCLEOTIDE SEQUENCE [LARGE SCALE GENOMIC DNA]</scope>
    <source>
        <strain evidence="6 7">CGMCC 1.10331</strain>
        <plasmid evidence="6 7">unnamed2</plasmid>
    </source>
</reference>
<dbReference type="PANTHER" id="PTHR43790">
    <property type="entry name" value="CARBOHYDRATE TRANSPORT ATP-BINDING PROTEIN MG119-RELATED"/>
    <property type="match status" value="1"/>
</dbReference>
<dbReference type="Gene3D" id="3.40.50.300">
    <property type="entry name" value="P-loop containing nucleotide triphosphate hydrolases"/>
    <property type="match status" value="1"/>
</dbReference>
<evidence type="ECO:0000259" key="5">
    <source>
        <dbReference type="Pfam" id="PF00005"/>
    </source>
</evidence>
<protein>
    <submittedName>
        <fullName evidence="6">Sugar ABC transporter ATP-binding protein</fullName>
    </submittedName>
</protein>
<dbReference type="AlphaFoldDB" id="A0A4D6H6W4"/>